<evidence type="ECO:0000313" key="2">
    <source>
        <dbReference type="EMBL" id="MFI8751777.1"/>
    </source>
</evidence>
<comment type="caution">
    <text evidence="2">The sequence shown here is derived from an EMBL/GenBank/DDBJ whole genome shotgun (WGS) entry which is preliminary data.</text>
</comment>
<dbReference type="Proteomes" id="UP001614338">
    <property type="component" value="Unassembled WGS sequence"/>
</dbReference>
<evidence type="ECO:0000256" key="1">
    <source>
        <dbReference type="SAM" id="Phobius"/>
    </source>
</evidence>
<organism evidence="2 3">
    <name type="scientific">Vreelandella lionensis</name>
    <dbReference type="NCBI Taxonomy" id="1144478"/>
    <lineage>
        <taxon>Bacteria</taxon>
        <taxon>Pseudomonadati</taxon>
        <taxon>Pseudomonadota</taxon>
        <taxon>Gammaproteobacteria</taxon>
        <taxon>Oceanospirillales</taxon>
        <taxon>Halomonadaceae</taxon>
        <taxon>Vreelandella</taxon>
    </lineage>
</organism>
<name>A0ABW8BZW1_9GAMM</name>
<protein>
    <submittedName>
        <fullName evidence="2">Uncharacterized protein</fullName>
    </submittedName>
</protein>
<accession>A0ABW8BZW1</accession>
<keyword evidence="3" id="KW-1185">Reference proteome</keyword>
<keyword evidence="1" id="KW-0472">Membrane</keyword>
<proteinExistence type="predicted"/>
<reference evidence="2 3" key="1">
    <citation type="submission" date="2024-10" db="EMBL/GenBank/DDBJ databases">
        <title>The Natural Products Discovery Center: Release of the First 8490 Sequenced Strains for Exploring Actinobacteria Biosynthetic Diversity.</title>
        <authorList>
            <person name="Kalkreuter E."/>
            <person name="Kautsar S.A."/>
            <person name="Yang D."/>
            <person name="Bader C.D."/>
            <person name="Teijaro C.N."/>
            <person name="Fluegel L."/>
            <person name="Davis C.M."/>
            <person name="Simpson J.R."/>
            <person name="Lauterbach L."/>
            <person name="Steele A.D."/>
            <person name="Gui C."/>
            <person name="Meng S."/>
            <person name="Li G."/>
            <person name="Viehrig K."/>
            <person name="Ye F."/>
            <person name="Su P."/>
            <person name="Kiefer A.F."/>
            <person name="Nichols A."/>
            <person name="Cepeda A.J."/>
            <person name="Yan W."/>
            <person name="Fan B."/>
            <person name="Jiang Y."/>
            <person name="Adhikari A."/>
            <person name="Zheng C.-J."/>
            <person name="Schuster L."/>
            <person name="Cowan T.M."/>
            <person name="Smanski M.J."/>
            <person name="Chevrette M.G."/>
            <person name="De Carvalho L.P.S."/>
            <person name="Shen B."/>
        </authorList>
    </citation>
    <scope>NUCLEOTIDE SEQUENCE [LARGE SCALE GENOMIC DNA]</scope>
    <source>
        <strain evidence="2 3">NPDC077409</strain>
    </source>
</reference>
<evidence type="ECO:0000313" key="3">
    <source>
        <dbReference type="Proteomes" id="UP001614338"/>
    </source>
</evidence>
<dbReference type="EMBL" id="JBITWC010000038">
    <property type="protein sequence ID" value="MFI8751777.1"/>
    <property type="molecule type" value="Genomic_DNA"/>
</dbReference>
<keyword evidence="1" id="KW-1133">Transmembrane helix</keyword>
<feature type="transmembrane region" description="Helical" evidence="1">
    <location>
        <begin position="22"/>
        <end position="49"/>
    </location>
</feature>
<sequence length="103" mass="12070">MEGFDRSFSSILRELEAGLQQAMYYAIFIDIFLLTAIGVFIWCCCVYVINYKVFVEENLRVKRAEKQYFSARAERERLEAKRLKLELGLADDVNKVQRGLYGE</sequence>
<keyword evidence="1" id="KW-0812">Transmembrane</keyword>
<gene>
    <name evidence="2" type="ORF">ACIGG6_17475</name>
</gene>
<dbReference type="RefSeq" id="WP_399846309.1">
    <property type="nucleotide sequence ID" value="NZ_JBITWC010000038.1"/>
</dbReference>